<dbReference type="RefSeq" id="XP_030978341.1">
    <property type="nucleotide sequence ID" value="XM_031129109.1"/>
</dbReference>
<comment type="cofactor">
    <cofactor evidence="1 8">
        <name>heme</name>
        <dbReference type="ChEBI" id="CHEBI:30413"/>
    </cofactor>
</comment>
<dbReference type="InterPro" id="IPR002401">
    <property type="entry name" value="Cyt_P450_E_grp-I"/>
</dbReference>
<keyword evidence="7 9" id="KW-0503">Monooxygenase</keyword>
<dbReference type="PRINTS" id="PR00385">
    <property type="entry name" value="P450"/>
</dbReference>
<keyword evidence="6 8" id="KW-0408">Iron</keyword>
<dbReference type="Gene3D" id="1.10.630.10">
    <property type="entry name" value="Cytochrome P450"/>
    <property type="match status" value="1"/>
</dbReference>
<evidence type="ECO:0008006" key="12">
    <source>
        <dbReference type="Google" id="ProtNLM"/>
    </source>
</evidence>
<reference evidence="11" key="2">
    <citation type="submission" date="2019-10" db="EMBL/GenBank/DDBJ databases">
        <authorList>
            <consortium name="NCBI Genome Project"/>
        </authorList>
    </citation>
    <scope>NUCLEOTIDE SEQUENCE</scope>
    <source>
        <strain evidence="11">NI907</strain>
    </source>
</reference>
<evidence type="ECO:0000256" key="7">
    <source>
        <dbReference type="ARBA" id="ARBA00023033"/>
    </source>
</evidence>
<dbReference type="Proteomes" id="UP000515153">
    <property type="component" value="Unplaced"/>
</dbReference>
<sequence length="539" mass="59968">MSKHSILENLLGPSSRHEGILHLELATLIKGGLGVYVAWLIGLCVYRLYFSPLAGFPGSKLAAATGWVETYHEVYRGGQFVFKIQEWHEKYGPIVRIGPSEVHISDPDCVDAILAGGPGAQYDKKKEWKRRFGDEHSGFSTIEHHHHRLRRSALAPFFSKQKIAGVERYVADKAHRLCDRLQADYGGGVAPALLNKCFASMTFDIVTYYAFARSFDYLEHPTFDADLTSSVKSLVRSCHVMGQFPWMLSFLECLPRRVAGALNPSLGTFNVFIDQVNNQIEAIKSGDNQAYKEVAHKTIFKELFDANLPPEEKTVERLRHEGVSIVGAGVETTSNVLSKAVFWILNDPSIHQRLTAELDSVWPDSSSDQQTPPLSTLEALPYLGAVLDEALRLSYPVTGRSVRTSPRSPVTLHVGGRLNPKGETTAVQLPPGTYFSTSMYLTHQDRTVWGEDALEFRPERWLGGDGKALRKYLVAFSRGPRMCLGMNLARAELFIGLAVVVRRLSMELFETTEEAVAVGADYFVPFPPAGAEWVKVLVK</sequence>
<proteinExistence type="inferred from homology"/>
<dbReference type="PANTHER" id="PTHR24305">
    <property type="entry name" value="CYTOCHROME P450"/>
    <property type="match status" value="1"/>
</dbReference>
<evidence type="ECO:0000313" key="10">
    <source>
        <dbReference type="Proteomes" id="UP000515153"/>
    </source>
</evidence>
<evidence type="ECO:0000256" key="3">
    <source>
        <dbReference type="ARBA" id="ARBA00022617"/>
    </source>
</evidence>
<evidence type="ECO:0000256" key="2">
    <source>
        <dbReference type="ARBA" id="ARBA00010617"/>
    </source>
</evidence>
<dbReference type="InterPro" id="IPR050121">
    <property type="entry name" value="Cytochrome_P450_monoxygenase"/>
</dbReference>
<dbReference type="CDD" id="cd11062">
    <property type="entry name" value="CYP58-like"/>
    <property type="match status" value="1"/>
</dbReference>
<keyword evidence="5 9" id="KW-0560">Oxidoreductase</keyword>
<dbReference type="KEGG" id="pgri:PgNI_09120"/>
<evidence type="ECO:0000256" key="1">
    <source>
        <dbReference type="ARBA" id="ARBA00001971"/>
    </source>
</evidence>
<accession>A0A6P8ATV4</accession>
<evidence type="ECO:0000256" key="5">
    <source>
        <dbReference type="ARBA" id="ARBA00023002"/>
    </source>
</evidence>
<evidence type="ECO:0000313" key="11">
    <source>
        <dbReference type="RefSeq" id="XP_030978341.1"/>
    </source>
</evidence>
<protein>
    <recommendedName>
        <fullName evidence="12">Trichodiene oxygenase</fullName>
    </recommendedName>
</protein>
<evidence type="ECO:0000256" key="8">
    <source>
        <dbReference type="PIRSR" id="PIRSR602401-1"/>
    </source>
</evidence>
<dbReference type="SUPFAM" id="SSF48264">
    <property type="entry name" value="Cytochrome P450"/>
    <property type="match status" value="1"/>
</dbReference>
<dbReference type="GeneID" id="41964017"/>
<dbReference type="GO" id="GO:0005506">
    <property type="term" value="F:iron ion binding"/>
    <property type="evidence" value="ECO:0007669"/>
    <property type="project" value="InterPro"/>
</dbReference>
<dbReference type="AlphaFoldDB" id="A0A6P8ATV4"/>
<evidence type="ECO:0000256" key="4">
    <source>
        <dbReference type="ARBA" id="ARBA00022723"/>
    </source>
</evidence>
<reference evidence="11" key="1">
    <citation type="journal article" date="2019" name="Mol. Biol. Evol.">
        <title>Blast fungal genomes show frequent chromosomal changes, gene gains and losses, and effector gene turnover.</title>
        <authorList>
            <person name="Gomez Luciano L.B."/>
            <person name="Jason Tsai I."/>
            <person name="Chuma I."/>
            <person name="Tosa Y."/>
            <person name="Chen Y.H."/>
            <person name="Li J.Y."/>
            <person name="Li M.Y."/>
            <person name="Jade Lu M.Y."/>
            <person name="Nakayashiki H."/>
            <person name="Li W.H."/>
        </authorList>
    </citation>
    <scope>NUCLEOTIDE SEQUENCE</scope>
    <source>
        <strain evidence="11">NI907</strain>
    </source>
</reference>
<name>A0A6P8ATV4_PYRGI</name>
<dbReference type="PANTHER" id="PTHR24305:SF157">
    <property type="entry name" value="N-ACETYLTRYPTOPHAN 6-HYDROXYLASE IVOC-RELATED"/>
    <property type="match status" value="1"/>
</dbReference>
<organism evidence="10 11">
    <name type="scientific">Pyricularia grisea</name>
    <name type="common">Crabgrass-specific blast fungus</name>
    <name type="synonym">Magnaporthe grisea</name>
    <dbReference type="NCBI Taxonomy" id="148305"/>
    <lineage>
        <taxon>Eukaryota</taxon>
        <taxon>Fungi</taxon>
        <taxon>Dikarya</taxon>
        <taxon>Ascomycota</taxon>
        <taxon>Pezizomycotina</taxon>
        <taxon>Sordariomycetes</taxon>
        <taxon>Sordariomycetidae</taxon>
        <taxon>Magnaporthales</taxon>
        <taxon>Pyriculariaceae</taxon>
        <taxon>Pyricularia</taxon>
    </lineage>
</organism>
<dbReference type="PROSITE" id="PS00086">
    <property type="entry name" value="CYTOCHROME_P450"/>
    <property type="match status" value="1"/>
</dbReference>
<comment type="similarity">
    <text evidence="2 9">Belongs to the cytochrome P450 family.</text>
</comment>
<dbReference type="PRINTS" id="PR00463">
    <property type="entry name" value="EP450I"/>
</dbReference>
<feature type="binding site" description="axial binding residue" evidence="8">
    <location>
        <position position="483"/>
    </location>
    <ligand>
        <name>heme</name>
        <dbReference type="ChEBI" id="CHEBI:30413"/>
    </ligand>
    <ligandPart>
        <name>Fe</name>
        <dbReference type="ChEBI" id="CHEBI:18248"/>
    </ligandPart>
</feature>
<dbReference type="InterPro" id="IPR001128">
    <property type="entry name" value="Cyt_P450"/>
</dbReference>
<keyword evidence="10" id="KW-1185">Reference proteome</keyword>
<keyword evidence="3 8" id="KW-0349">Heme</keyword>
<reference evidence="11" key="3">
    <citation type="submission" date="2025-08" db="UniProtKB">
        <authorList>
            <consortium name="RefSeq"/>
        </authorList>
    </citation>
    <scope>IDENTIFICATION</scope>
    <source>
        <strain evidence="11">NI907</strain>
    </source>
</reference>
<dbReference type="Pfam" id="PF00067">
    <property type="entry name" value="p450"/>
    <property type="match status" value="1"/>
</dbReference>
<gene>
    <name evidence="11" type="ORF">PgNI_09120</name>
</gene>
<dbReference type="InterPro" id="IPR017972">
    <property type="entry name" value="Cyt_P450_CS"/>
</dbReference>
<dbReference type="GO" id="GO:0004497">
    <property type="term" value="F:monooxygenase activity"/>
    <property type="evidence" value="ECO:0007669"/>
    <property type="project" value="UniProtKB-KW"/>
</dbReference>
<dbReference type="GO" id="GO:0020037">
    <property type="term" value="F:heme binding"/>
    <property type="evidence" value="ECO:0007669"/>
    <property type="project" value="InterPro"/>
</dbReference>
<evidence type="ECO:0000256" key="9">
    <source>
        <dbReference type="RuleBase" id="RU000461"/>
    </source>
</evidence>
<dbReference type="InterPro" id="IPR036396">
    <property type="entry name" value="Cyt_P450_sf"/>
</dbReference>
<keyword evidence="4 8" id="KW-0479">Metal-binding</keyword>
<dbReference type="GO" id="GO:0016705">
    <property type="term" value="F:oxidoreductase activity, acting on paired donors, with incorporation or reduction of molecular oxygen"/>
    <property type="evidence" value="ECO:0007669"/>
    <property type="project" value="InterPro"/>
</dbReference>
<evidence type="ECO:0000256" key="6">
    <source>
        <dbReference type="ARBA" id="ARBA00023004"/>
    </source>
</evidence>